<organism evidence="1 2">
    <name type="scientific">Racocetra persica</name>
    <dbReference type="NCBI Taxonomy" id="160502"/>
    <lineage>
        <taxon>Eukaryota</taxon>
        <taxon>Fungi</taxon>
        <taxon>Fungi incertae sedis</taxon>
        <taxon>Mucoromycota</taxon>
        <taxon>Glomeromycotina</taxon>
        <taxon>Glomeromycetes</taxon>
        <taxon>Diversisporales</taxon>
        <taxon>Gigasporaceae</taxon>
        <taxon>Racocetra</taxon>
    </lineage>
</organism>
<feature type="non-terminal residue" evidence="1">
    <location>
        <position position="1"/>
    </location>
</feature>
<evidence type="ECO:0000313" key="1">
    <source>
        <dbReference type="EMBL" id="CAG8782334.1"/>
    </source>
</evidence>
<sequence>KIHYCKKEILIDIDIDKYVKLHSYDGTPYCILGDETLIFLESNKFNDYQKKNMMFVGILHIVPCAFTIFTETIYLKLKEYLKK</sequence>
<name>A0ACA9R8U9_9GLOM</name>
<accession>A0ACA9R8U9</accession>
<comment type="caution">
    <text evidence="1">The sequence shown here is derived from an EMBL/GenBank/DDBJ whole genome shotgun (WGS) entry which is preliminary data.</text>
</comment>
<reference evidence="1" key="1">
    <citation type="submission" date="2021-06" db="EMBL/GenBank/DDBJ databases">
        <authorList>
            <person name="Kallberg Y."/>
            <person name="Tangrot J."/>
            <person name="Rosling A."/>
        </authorList>
    </citation>
    <scope>NUCLEOTIDE SEQUENCE</scope>
    <source>
        <strain evidence="1">MA461A</strain>
    </source>
</reference>
<proteinExistence type="predicted"/>
<dbReference type="Proteomes" id="UP000789920">
    <property type="component" value="Unassembled WGS sequence"/>
</dbReference>
<evidence type="ECO:0000313" key="2">
    <source>
        <dbReference type="Proteomes" id="UP000789920"/>
    </source>
</evidence>
<dbReference type="EMBL" id="CAJVQC010046006">
    <property type="protein sequence ID" value="CAG8782334.1"/>
    <property type="molecule type" value="Genomic_DNA"/>
</dbReference>
<gene>
    <name evidence="1" type="ORF">RPERSI_LOCUS17784</name>
</gene>
<keyword evidence="2" id="KW-1185">Reference proteome</keyword>
<protein>
    <submittedName>
        <fullName evidence="1">19436_t:CDS:1</fullName>
    </submittedName>
</protein>